<proteinExistence type="predicted"/>
<dbReference type="Proteomes" id="UP000236291">
    <property type="component" value="Unassembled WGS sequence"/>
</dbReference>
<evidence type="ECO:0000313" key="2">
    <source>
        <dbReference type="EMBL" id="PNX83574.1"/>
    </source>
</evidence>
<dbReference type="Gene3D" id="3.30.420.10">
    <property type="entry name" value="Ribonuclease H-like superfamily/Ribonuclease H"/>
    <property type="match status" value="1"/>
</dbReference>
<gene>
    <name evidence="2" type="primary">histone H4</name>
    <name evidence="2" type="ORF">L195_g039618</name>
</gene>
<dbReference type="CDD" id="cd06222">
    <property type="entry name" value="RNase_H_like"/>
    <property type="match status" value="1"/>
</dbReference>
<dbReference type="PANTHER" id="PTHR47074:SF11">
    <property type="entry name" value="REVERSE TRANSCRIPTASE-LIKE PROTEIN"/>
    <property type="match status" value="1"/>
</dbReference>
<organism evidence="2 3">
    <name type="scientific">Trifolium pratense</name>
    <name type="common">Red clover</name>
    <dbReference type="NCBI Taxonomy" id="57577"/>
    <lineage>
        <taxon>Eukaryota</taxon>
        <taxon>Viridiplantae</taxon>
        <taxon>Streptophyta</taxon>
        <taxon>Embryophyta</taxon>
        <taxon>Tracheophyta</taxon>
        <taxon>Spermatophyta</taxon>
        <taxon>Magnoliopsida</taxon>
        <taxon>eudicotyledons</taxon>
        <taxon>Gunneridae</taxon>
        <taxon>Pentapetalae</taxon>
        <taxon>rosids</taxon>
        <taxon>fabids</taxon>
        <taxon>Fabales</taxon>
        <taxon>Fabaceae</taxon>
        <taxon>Papilionoideae</taxon>
        <taxon>50 kb inversion clade</taxon>
        <taxon>NPAAA clade</taxon>
        <taxon>Hologalegina</taxon>
        <taxon>IRL clade</taxon>
        <taxon>Trifolieae</taxon>
        <taxon>Trifolium</taxon>
    </lineage>
</organism>
<reference evidence="2 3" key="1">
    <citation type="journal article" date="2014" name="Am. J. Bot.">
        <title>Genome assembly and annotation for red clover (Trifolium pratense; Fabaceae).</title>
        <authorList>
            <person name="Istvanek J."/>
            <person name="Jaros M."/>
            <person name="Krenek A."/>
            <person name="Repkova J."/>
        </authorList>
    </citation>
    <scope>NUCLEOTIDE SEQUENCE [LARGE SCALE GENOMIC DNA]</scope>
    <source>
        <strain evidence="3">cv. Tatra</strain>
        <tissue evidence="2">Young leaves</tissue>
    </source>
</reference>
<dbReference type="Pfam" id="PF13456">
    <property type="entry name" value="RVT_3"/>
    <property type="match status" value="1"/>
</dbReference>
<reference evidence="2 3" key="2">
    <citation type="journal article" date="2017" name="Front. Plant Sci.">
        <title>Gene Classification and Mining of Molecular Markers Useful in Red Clover (Trifolium pratense) Breeding.</title>
        <authorList>
            <person name="Istvanek J."/>
            <person name="Dluhosova J."/>
            <person name="Dluhos P."/>
            <person name="Patkova L."/>
            <person name="Nedelnik J."/>
            <person name="Repkova J."/>
        </authorList>
    </citation>
    <scope>NUCLEOTIDE SEQUENCE [LARGE SCALE GENOMIC DNA]</scope>
    <source>
        <strain evidence="3">cv. Tatra</strain>
        <tissue evidence="2">Young leaves</tissue>
    </source>
</reference>
<accession>A0A2K3LYG6</accession>
<dbReference type="InterPro" id="IPR052929">
    <property type="entry name" value="RNase_H-like_EbsB-rel"/>
</dbReference>
<dbReference type="AlphaFoldDB" id="A0A2K3LYG6"/>
<feature type="domain" description="RNase H type-1" evidence="1">
    <location>
        <begin position="55"/>
        <end position="173"/>
    </location>
</feature>
<dbReference type="InterPro" id="IPR012337">
    <property type="entry name" value="RNaseH-like_sf"/>
</dbReference>
<dbReference type="InterPro" id="IPR036397">
    <property type="entry name" value="RNaseH_sf"/>
</dbReference>
<dbReference type="GO" id="GO:0003676">
    <property type="term" value="F:nucleic acid binding"/>
    <property type="evidence" value="ECO:0007669"/>
    <property type="project" value="InterPro"/>
</dbReference>
<dbReference type="ExpressionAtlas" id="A0A2K3LYG6">
    <property type="expression patterns" value="baseline"/>
</dbReference>
<comment type="caution">
    <text evidence="2">The sequence shown here is derived from an EMBL/GenBank/DDBJ whole genome shotgun (WGS) entry which is preliminary data.</text>
</comment>
<evidence type="ECO:0000313" key="3">
    <source>
        <dbReference type="Proteomes" id="UP000236291"/>
    </source>
</evidence>
<dbReference type="InterPro" id="IPR044730">
    <property type="entry name" value="RNase_H-like_dom_plant"/>
</dbReference>
<dbReference type="InterPro" id="IPR002156">
    <property type="entry name" value="RNaseH_domain"/>
</dbReference>
<sequence>MVFQNALFDPRHIANAAADFTMKFNCANLSIEVAAPVRLAAKTWSRPPSGMSKLNVDAGCFNDGYLGCGMVVRDNLGNVIFAATKLEKRQASPTHTEALALRWCLQWILSSNQVGHFMVETNSEVVVKCLQGFSCLEEIENIILDCPDIMSNLSNCSVFFIRRCKNVAAHCLVGVAKQVGSRWDMSWSPRLQLFVWICFL</sequence>
<evidence type="ECO:0000259" key="1">
    <source>
        <dbReference type="Pfam" id="PF13456"/>
    </source>
</evidence>
<dbReference type="GO" id="GO:0004523">
    <property type="term" value="F:RNA-DNA hybrid ribonuclease activity"/>
    <property type="evidence" value="ECO:0007669"/>
    <property type="project" value="InterPro"/>
</dbReference>
<name>A0A2K3LYG6_TRIPR</name>
<dbReference type="SUPFAM" id="SSF53098">
    <property type="entry name" value="Ribonuclease H-like"/>
    <property type="match status" value="1"/>
</dbReference>
<dbReference type="PANTHER" id="PTHR47074">
    <property type="entry name" value="BNAC02G40300D PROTEIN"/>
    <property type="match status" value="1"/>
</dbReference>
<dbReference type="EMBL" id="ASHM01044424">
    <property type="protein sequence ID" value="PNX83574.1"/>
    <property type="molecule type" value="Genomic_DNA"/>
</dbReference>
<protein>
    <submittedName>
        <fullName evidence="2">Histone H4</fullName>
    </submittedName>
</protein>